<name>A0ACC2IJ67_9PLEO</name>
<keyword evidence="2" id="KW-1185">Reference proteome</keyword>
<sequence length="927" mass="104328">MTPTPETTIPREKWWKLKWFSDDDSSEDRKFISKLDLLLVPYSVLGYWVKYIDQSNLNNAYVAGMKEDLGFHGNELVQLQTLFTLGSVLGQIPFLFIMTYVPVHWLIPGCDIMWGVFTLLQYRVNTYAELAAYRFLIGWFEAAFFPAMHYVFGSWYRGHEIARRGGIFYTGLGLGTLTAGLIQAGASQRLEGVHGLEGWRWMYIICAIITIPVGVLGYFVLPGTIDQPNRWCINDNDVAIGRERLEKHGHVTKGKMKFGHIKKTLLGLRFWTVVSTDVLFWNAGIHKTTASFLLWIKSIAPGRFSVAKINELGTIAPALGIGYTLFACFASDMLLGPAWAITMCSLFNALGLIILTIWNVPEGALWFGFATMYWSNALSSVFHGWVNNLLRDSPEERSFTLVLINLLSQSSTAWTPLLTFPTVEAPRYRKGFSFCLGCAIALIAFTWIMHYYLKRDAKEKNRLADEETDSGHEENAAFPTNQDAKVPTTGTVGEAGKRSNKQFKAPDWLDPRYESCLIEVRKPFKSLFKRFFLLNTHSKRQIRSRSMSQSTISIVGAGIGGLTLGRCLLQRGIRTVLYEKAKAPSSSPRHGYAITLQPSSYRPLLQALNIDENTFKNRVAVDDKIGGSGNIRSEGFGYRKLEEHSFRANRKKFEDLLREGLDVRWEHALQNVEHKPNDGIVLEFANGKSASTDIVIDVGGPHSITRQNLIPSAETEILPYVAFNGKRKVPRKLFDELYAAAFTGTTVLEMRQDSTVLNISINEVTEEEASISWIYSRPARGSTDALHKPNRSTADAKNIPEEFFTEVEALDGLTRPFSESFDTAKLRKERILHWLMRSILVPKEELRALGEKGIWLMGDAAHAEQIIGGGGANGAIEDGVSLAKWIAEGRAHDITSWYDQQYTRWQEGQEKSRMCIAGIHGEQNVHL</sequence>
<protein>
    <submittedName>
        <fullName evidence="1">Uncharacterized protein</fullName>
    </submittedName>
</protein>
<gene>
    <name evidence="1" type="ORF">OPT61_g3069</name>
</gene>
<evidence type="ECO:0000313" key="2">
    <source>
        <dbReference type="Proteomes" id="UP001153331"/>
    </source>
</evidence>
<dbReference type="EMBL" id="JAPHNI010000150">
    <property type="protein sequence ID" value="KAJ8115245.1"/>
    <property type="molecule type" value="Genomic_DNA"/>
</dbReference>
<proteinExistence type="predicted"/>
<organism evidence="1 2">
    <name type="scientific">Boeremia exigua</name>
    <dbReference type="NCBI Taxonomy" id="749465"/>
    <lineage>
        <taxon>Eukaryota</taxon>
        <taxon>Fungi</taxon>
        <taxon>Dikarya</taxon>
        <taxon>Ascomycota</taxon>
        <taxon>Pezizomycotina</taxon>
        <taxon>Dothideomycetes</taxon>
        <taxon>Pleosporomycetidae</taxon>
        <taxon>Pleosporales</taxon>
        <taxon>Pleosporineae</taxon>
        <taxon>Didymellaceae</taxon>
        <taxon>Boeremia</taxon>
    </lineage>
</organism>
<accession>A0ACC2IJ67</accession>
<reference evidence="1" key="1">
    <citation type="submission" date="2022-11" db="EMBL/GenBank/DDBJ databases">
        <title>Genome Sequence of Boeremia exigua.</title>
        <authorList>
            <person name="Buettner E."/>
        </authorList>
    </citation>
    <scope>NUCLEOTIDE SEQUENCE</scope>
    <source>
        <strain evidence="1">CU02</strain>
    </source>
</reference>
<dbReference type="Proteomes" id="UP001153331">
    <property type="component" value="Unassembled WGS sequence"/>
</dbReference>
<evidence type="ECO:0000313" key="1">
    <source>
        <dbReference type="EMBL" id="KAJ8115245.1"/>
    </source>
</evidence>
<comment type="caution">
    <text evidence="1">The sequence shown here is derived from an EMBL/GenBank/DDBJ whole genome shotgun (WGS) entry which is preliminary data.</text>
</comment>